<reference evidence="1 2" key="1">
    <citation type="submission" date="2020-04" db="EMBL/GenBank/DDBJ databases">
        <title>Zoogloea sp. G-4-1-14 isolated from soil.</title>
        <authorList>
            <person name="Dahal R.H."/>
        </authorList>
    </citation>
    <scope>NUCLEOTIDE SEQUENCE [LARGE SCALE GENOMIC DNA]</scope>
    <source>
        <strain evidence="1 2">G-4-1-14</strain>
    </source>
</reference>
<gene>
    <name evidence="1" type="ORF">HHL15_02395</name>
</gene>
<sequence length="143" mass="15052">MSLPTHGTSAASTRVTALHHFFGISGYELFAVREGVLIADALQQAAHLMTSAVDAAYRTADEAGTPTAFAAAYLAETALGCVRAAADAIVREDQAIPSDPAGFLREAIEDSRQKASQARTAKMRTYHEGRVSAFQIAIAALEG</sequence>
<keyword evidence="2" id="KW-1185">Reference proteome</keyword>
<proteinExistence type="predicted"/>
<dbReference type="EMBL" id="JABBGA010000001">
    <property type="protein sequence ID" value="NML24580.1"/>
    <property type="molecule type" value="Genomic_DNA"/>
</dbReference>
<dbReference type="Proteomes" id="UP000580043">
    <property type="component" value="Unassembled WGS sequence"/>
</dbReference>
<organism evidence="1 2">
    <name type="scientific">Zoogloea dura</name>
    <dbReference type="NCBI Taxonomy" id="2728840"/>
    <lineage>
        <taxon>Bacteria</taxon>
        <taxon>Pseudomonadati</taxon>
        <taxon>Pseudomonadota</taxon>
        <taxon>Betaproteobacteria</taxon>
        <taxon>Rhodocyclales</taxon>
        <taxon>Zoogloeaceae</taxon>
        <taxon>Zoogloea</taxon>
    </lineage>
</organism>
<accession>A0A848G0L0</accession>
<dbReference type="Pfam" id="PF11275">
    <property type="entry name" value="DUF3077"/>
    <property type="match status" value="1"/>
</dbReference>
<name>A0A848G0L0_9RHOO</name>
<evidence type="ECO:0000313" key="1">
    <source>
        <dbReference type="EMBL" id="NML24580.1"/>
    </source>
</evidence>
<dbReference type="RefSeq" id="WP_169144196.1">
    <property type="nucleotide sequence ID" value="NZ_JABBGA010000001.1"/>
</dbReference>
<dbReference type="InterPro" id="IPR021427">
    <property type="entry name" value="DUF3077"/>
</dbReference>
<dbReference type="AlphaFoldDB" id="A0A848G0L0"/>
<comment type="caution">
    <text evidence="1">The sequence shown here is derived from an EMBL/GenBank/DDBJ whole genome shotgun (WGS) entry which is preliminary data.</text>
</comment>
<protein>
    <submittedName>
        <fullName evidence="1">DUF3077 domain-containing protein</fullName>
    </submittedName>
</protein>
<evidence type="ECO:0000313" key="2">
    <source>
        <dbReference type="Proteomes" id="UP000580043"/>
    </source>
</evidence>